<keyword evidence="5" id="KW-0677">Repeat</keyword>
<evidence type="ECO:0000256" key="9">
    <source>
        <dbReference type="ARBA" id="ARBA00023274"/>
    </source>
</evidence>
<dbReference type="PROSITE" id="PS51295">
    <property type="entry name" value="CRM"/>
    <property type="match status" value="2"/>
</dbReference>
<dbReference type="PANTHER" id="PTHR31846">
    <property type="entry name" value="CRS1 / YHBY (CRM) DOMAIN-CONTAINING PROTEIN"/>
    <property type="match status" value="1"/>
</dbReference>
<comment type="subcellular location">
    <subcellularLocation>
        <location evidence="1">Plastid</location>
        <location evidence="1">Chloroplast</location>
    </subcellularLocation>
</comment>
<dbReference type="GO" id="GO:0006397">
    <property type="term" value="P:mRNA processing"/>
    <property type="evidence" value="ECO:0007669"/>
    <property type="project" value="UniProtKB-KW"/>
</dbReference>
<proteinExistence type="predicted"/>
<keyword evidence="15" id="KW-1185">Reference proteome</keyword>
<evidence type="ECO:0000313" key="14">
    <source>
        <dbReference type="EnsemblPlants" id="AUR62018542-RA:cds"/>
    </source>
</evidence>
<dbReference type="Gene3D" id="3.30.110.60">
    <property type="entry name" value="YhbY-like"/>
    <property type="match status" value="2"/>
</dbReference>
<dbReference type="GO" id="GO:0003729">
    <property type="term" value="F:mRNA binding"/>
    <property type="evidence" value="ECO:0007669"/>
    <property type="project" value="InterPro"/>
</dbReference>
<evidence type="ECO:0000256" key="12">
    <source>
        <dbReference type="SAM" id="MobiDB-lite"/>
    </source>
</evidence>
<feature type="coiled-coil region" evidence="11">
    <location>
        <begin position="406"/>
        <end position="433"/>
    </location>
</feature>
<sequence>MDDANENDDNQERMIEKVSVEDIFYVEEGMLPNTHGGFSENFSLGIEQGFDNEDDVRFPWEKPAAKPEEANSVIKRSRTYMAELTLPESERRRLMQLTLNTKQKVKIGGGGVTQAVVDHIHEKWKSAEIRKTGGLVIWRSGTSVSLYRGVSYEVSGRTSKNHGTQVAGRLLLDQNLTKPSQNDSYDSKRSPEEGLRRNDVDKKDSESLTNVKYEDEIDKLLSDLGPRYADWPGDNPLPVDADLLPNLVPGYQPPFRLLPYGFRCRSRQLEGLAAAIVKLWERSSIAKVALKRGVQLTTKVDWGSNAFQKQGFHGIVQGKDFLSSDVTEALLERERLAKDLQDEEELARTRASGSFIPSVGTGEHYGAAGTLSETLDANTKWGKRLDGHEAEKVLRQAEVMRHAKLVRKLEGKLAFAERKLMKAEKTLSKVEEFLKPTDQQMDSGSITDEERFMFRKLGLRMKAFLLLGRRGVFDGTVENMHLHWKYRELIILKGKNFEEVKNIALALEAESGGILVSVDKVSKGCAIIVLRGKDYKRPPTLRPKLEPLD</sequence>
<dbReference type="PANTHER" id="PTHR31846:SF19">
    <property type="entry name" value="CRM-DOMAIN CONTAINING FACTOR CFM3A, CHLOROPLASTIC_MITOCHONDRIAL"/>
    <property type="match status" value="1"/>
</dbReference>
<dbReference type="FunFam" id="3.30.110.60:FF:000003">
    <property type="entry name" value="CRM-domain containing factor CFM3B, chloroplastic"/>
    <property type="match status" value="1"/>
</dbReference>
<dbReference type="OMA" id="AFQNEAC"/>
<name>A0A803LTJ8_CHEQI</name>
<reference evidence="14" key="2">
    <citation type="submission" date="2021-03" db="UniProtKB">
        <authorList>
            <consortium name="EnsemblPlants"/>
        </authorList>
    </citation>
    <scope>IDENTIFICATION</scope>
</reference>
<keyword evidence="6 10" id="KW-0694">RNA-binding</keyword>
<keyword evidence="8" id="KW-0508">mRNA splicing</keyword>
<evidence type="ECO:0000259" key="13">
    <source>
        <dbReference type="PROSITE" id="PS51295"/>
    </source>
</evidence>
<dbReference type="SMART" id="SM01103">
    <property type="entry name" value="CRS1_YhbY"/>
    <property type="match status" value="2"/>
</dbReference>
<dbReference type="SUPFAM" id="SSF75471">
    <property type="entry name" value="YhbY-like"/>
    <property type="match status" value="2"/>
</dbReference>
<evidence type="ECO:0000256" key="8">
    <source>
        <dbReference type="ARBA" id="ARBA00023187"/>
    </source>
</evidence>
<keyword evidence="3" id="KW-0934">Plastid</keyword>
<evidence type="ECO:0000256" key="1">
    <source>
        <dbReference type="ARBA" id="ARBA00004229"/>
    </source>
</evidence>
<feature type="domain" description="CRM" evidence="13">
    <location>
        <begin position="84"/>
        <end position="191"/>
    </location>
</feature>
<feature type="region of interest" description="Disordered" evidence="12">
    <location>
        <begin position="155"/>
        <end position="207"/>
    </location>
</feature>
<protein>
    <recommendedName>
        <fullName evidence="13">CRM domain-containing protein</fullName>
    </recommendedName>
</protein>
<keyword evidence="9" id="KW-0687">Ribonucleoprotein</keyword>
<accession>A0A803LTJ8</accession>
<dbReference type="InterPro" id="IPR045278">
    <property type="entry name" value="CRS1/CFM2/CFM3"/>
</dbReference>
<dbReference type="Proteomes" id="UP000596660">
    <property type="component" value="Unplaced"/>
</dbReference>
<dbReference type="InterPro" id="IPR001890">
    <property type="entry name" value="RNA-binding_CRM"/>
</dbReference>
<reference evidence="14" key="1">
    <citation type="journal article" date="2017" name="Nature">
        <title>The genome of Chenopodium quinoa.</title>
        <authorList>
            <person name="Jarvis D.E."/>
            <person name="Ho Y.S."/>
            <person name="Lightfoot D.J."/>
            <person name="Schmoeckel S.M."/>
            <person name="Li B."/>
            <person name="Borm T.J.A."/>
            <person name="Ohyanagi H."/>
            <person name="Mineta K."/>
            <person name="Michell C.T."/>
            <person name="Saber N."/>
            <person name="Kharbatia N.M."/>
            <person name="Rupper R.R."/>
            <person name="Sharp A.R."/>
            <person name="Dally N."/>
            <person name="Boughton B.A."/>
            <person name="Woo Y.H."/>
            <person name="Gao G."/>
            <person name="Schijlen E.G.W.M."/>
            <person name="Guo X."/>
            <person name="Momin A.A."/>
            <person name="Negrao S."/>
            <person name="Al-Babili S."/>
            <person name="Gehring C."/>
            <person name="Roessner U."/>
            <person name="Jung C."/>
            <person name="Murphy K."/>
            <person name="Arold S.T."/>
            <person name="Gojobori T."/>
            <person name="van der Linden C.G."/>
            <person name="van Loo E.N."/>
            <person name="Jellen E.N."/>
            <person name="Maughan P.J."/>
            <person name="Tester M."/>
        </authorList>
    </citation>
    <scope>NUCLEOTIDE SEQUENCE [LARGE SCALE GENOMIC DNA]</scope>
    <source>
        <strain evidence="14">cv. PI 614886</strain>
    </source>
</reference>
<evidence type="ECO:0000256" key="7">
    <source>
        <dbReference type="ARBA" id="ARBA00022946"/>
    </source>
</evidence>
<dbReference type="InterPro" id="IPR035920">
    <property type="entry name" value="YhbY-like_sf"/>
</dbReference>
<evidence type="ECO:0000313" key="15">
    <source>
        <dbReference type="Proteomes" id="UP000596660"/>
    </source>
</evidence>
<dbReference type="Gramene" id="AUR62018542-RA">
    <property type="protein sequence ID" value="AUR62018542-RA:cds"/>
    <property type="gene ID" value="AUR62018542"/>
</dbReference>
<evidence type="ECO:0000256" key="4">
    <source>
        <dbReference type="ARBA" id="ARBA00022664"/>
    </source>
</evidence>
<evidence type="ECO:0000256" key="5">
    <source>
        <dbReference type="ARBA" id="ARBA00022737"/>
    </source>
</evidence>
<evidence type="ECO:0000256" key="6">
    <source>
        <dbReference type="ARBA" id="ARBA00022884"/>
    </source>
</evidence>
<dbReference type="Pfam" id="PF01985">
    <property type="entry name" value="CRS1_YhbY"/>
    <property type="match status" value="2"/>
</dbReference>
<evidence type="ECO:0000256" key="2">
    <source>
        <dbReference type="ARBA" id="ARBA00022528"/>
    </source>
</evidence>
<keyword evidence="7" id="KW-0809">Transit peptide</keyword>
<feature type="compositionally biased region" description="Polar residues" evidence="12">
    <location>
        <begin position="174"/>
        <end position="184"/>
    </location>
</feature>
<evidence type="ECO:0000256" key="11">
    <source>
        <dbReference type="SAM" id="Coils"/>
    </source>
</evidence>
<keyword evidence="4" id="KW-0507">mRNA processing</keyword>
<dbReference type="GO" id="GO:0009507">
    <property type="term" value="C:chloroplast"/>
    <property type="evidence" value="ECO:0007669"/>
    <property type="project" value="UniProtKB-SubCell"/>
</dbReference>
<organism evidence="14 15">
    <name type="scientific">Chenopodium quinoa</name>
    <name type="common">Quinoa</name>
    <dbReference type="NCBI Taxonomy" id="63459"/>
    <lineage>
        <taxon>Eukaryota</taxon>
        <taxon>Viridiplantae</taxon>
        <taxon>Streptophyta</taxon>
        <taxon>Embryophyta</taxon>
        <taxon>Tracheophyta</taxon>
        <taxon>Spermatophyta</taxon>
        <taxon>Magnoliopsida</taxon>
        <taxon>eudicotyledons</taxon>
        <taxon>Gunneridae</taxon>
        <taxon>Pentapetalae</taxon>
        <taxon>Caryophyllales</taxon>
        <taxon>Chenopodiaceae</taxon>
        <taxon>Chenopodioideae</taxon>
        <taxon>Atripliceae</taxon>
        <taxon>Chenopodium</taxon>
    </lineage>
</organism>
<feature type="compositionally biased region" description="Basic and acidic residues" evidence="12">
    <location>
        <begin position="185"/>
        <end position="207"/>
    </location>
</feature>
<keyword evidence="2" id="KW-0150">Chloroplast</keyword>
<dbReference type="EnsemblPlants" id="AUR62018542-RA">
    <property type="protein sequence ID" value="AUR62018542-RA:cds"/>
    <property type="gene ID" value="AUR62018542"/>
</dbReference>
<evidence type="ECO:0000256" key="10">
    <source>
        <dbReference type="PROSITE-ProRule" id="PRU00626"/>
    </source>
</evidence>
<evidence type="ECO:0000256" key="3">
    <source>
        <dbReference type="ARBA" id="ARBA00022640"/>
    </source>
</evidence>
<dbReference type="GO" id="GO:0000373">
    <property type="term" value="P:Group II intron splicing"/>
    <property type="evidence" value="ECO:0007669"/>
    <property type="project" value="UniProtKB-ARBA"/>
</dbReference>
<keyword evidence="11" id="KW-0175">Coiled coil</keyword>
<dbReference type="GO" id="GO:1990904">
    <property type="term" value="C:ribonucleoprotein complex"/>
    <property type="evidence" value="ECO:0007669"/>
    <property type="project" value="UniProtKB-KW"/>
</dbReference>
<feature type="domain" description="CRM" evidence="13">
    <location>
        <begin position="444"/>
        <end position="542"/>
    </location>
</feature>
<dbReference type="AlphaFoldDB" id="A0A803LTJ8"/>